<sequence length="497" mass="55644">MKSIFTFLLWLAIFAIGAHLRLDDLASRPFHADEATGAKITSMRLESGTYVFDPLHYHGPILSELGELSALAAGEKSWSELNKQPLRLVPAIAGCLLVLLPLLGVRRFGQPPMLLAALALATSPLLVYYSRMYIHEMLLALFGVLALFQLAARKCWWPAGVWIGLMFATKETFATSLIAWFAAAVLTFFLVHDRPSIKAALLFIWKPLTLIGSIALAVSMFHYTDHFTRWSGAIDAFRTYFVYKTVEGHDKPFFYYLTPLIFPKNAGGLWWFETPLILAALAAFIASFVSKSMSRETQTTIRFLAFAAAFHFLIYSLIAYKTPWLVLLPWAHVCLLAGFAVFLIPNKKPLLAGAIALAFIPLWFQSRNATGRYASDDRNPYAYVPTAGDIETLEPWLDSIAAASPDTPMEPVAIIGSEYWPLPWYLRKYPKMGAWPEAPPSLERLPVIFAMNDLTDTLIATHVPVPRGLRTDTPMVVWIRHDFWDASVKKPDASSPE</sequence>
<dbReference type="EMBL" id="JBHTBS010000006">
    <property type="protein sequence ID" value="MFC7337944.1"/>
    <property type="molecule type" value="Genomic_DNA"/>
</dbReference>
<feature type="transmembrane region" description="Helical" evidence="1">
    <location>
        <begin position="324"/>
        <end position="343"/>
    </location>
</feature>
<evidence type="ECO:0000256" key="1">
    <source>
        <dbReference type="SAM" id="Phobius"/>
    </source>
</evidence>
<dbReference type="RefSeq" id="WP_379712732.1">
    <property type="nucleotide sequence ID" value="NZ_JBHTBS010000006.1"/>
</dbReference>
<dbReference type="PANTHER" id="PTHR41710">
    <property type="entry name" value="GLYCOSYL TRANSFERASE, FAMILY 39"/>
    <property type="match status" value="1"/>
</dbReference>
<feature type="domain" description="Glycosyltransferase RgtA/B/C/D-like" evidence="2">
    <location>
        <begin position="82"/>
        <end position="201"/>
    </location>
</feature>
<evidence type="ECO:0000313" key="4">
    <source>
        <dbReference type="Proteomes" id="UP001596472"/>
    </source>
</evidence>
<protein>
    <submittedName>
        <fullName evidence="3">Flippase activity-associated protein Agl23</fullName>
    </submittedName>
</protein>
<keyword evidence="1" id="KW-0812">Transmembrane</keyword>
<reference evidence="4" key="1">
    <citation type="journal article" date="2019" name="Int. J. Syst. Evol. Microbiol.">
        <title>The Global Catalogue of Microorganisms (GCM) 10K type strain sequencing project: providing services to taxonomists for standard genome sequencing and annotation.</title>
        <authorList>
            <consortium name="The Broad Institute Genomics Platform"/>
            <consortium name="The Broad Institute Genome Sequencing Center for Infectious Disease"/>
            <person name="Wu L."/>
            <person name="Ma J."/>
        </authorList>
    </citation>
    <scope>NUCLEOTIDE SEQUENCE [LARGE SCALE GENOMIC DNA]</scope>
    <source>
        <strain evidence="4">CGMCC 4.1467</strain>
    </source>
</reference>
<name>A0ABW2L8A0_9BACT</name>
<feature type="transmembrane region" description="Helical" evidence="1">
    <location>
        <begin position="350"/>
        <end position="366"/>
    </location>
</feature>
<organism evidence="3 4">
    <name type="scientific">Haloferula chungangensis</name>
    <dbReference type="NCBI Taxonomy" id="1048331"/>
    <lineage>
        <taxon>Bacteria</taxon>
        <taxon>Pseudomonadati</taxon>
        <taxon>Verrucomicrobiota</taxon>
        <taxon>Verrucomicrobiia</taxon>
        <taxon>Verrucomicrobiales</taxon>
        <taxon>Verrucomicrobiaceae</taxon>
        <taxon>Haloferula</taxon>
    </lineage>
</organism>
<feature type="transmembrane region" description="Helical" evidence="1">
    <location>
        <begin position="269"/>
        <end position="289"/>
    </location>
</feature>
<evidence type="ECO:0000313" key="3">
    <source>
        <dbReference type="EMBL" id="MFC7337944.1"/>
    </source>
</evidence>
<dbReference type="NCBIfam" id="TIGR03663">
    <property type="entry name" value="flippase activity-associated protein Agl23"/>
    <property type="match status" value="1"/>
</dbReference>
<dbReference type="PANTHER" id="PTHR41710:SF2">
    <property type="entry name" value="GLYCOSYL TRANSFERASE FAMILY 39_83 DOMAIN-CONTAINING PROTEIN"/>
    <property type="match status" value="1"/>
</dbReference>
<evidence type="ECO:0000259" key="2">
    <source>
        <dbReference type="Pfam" id="PF13231"/>
    </source>
</evidence>
<dbReference type="InterPro" id="IPR019962">
    <property type="entry name" value="CHP03663"/>
</dbReference>
<comment type="caution">
    <text evidence="3">The sequence shown here is derived from an EMBL/GenBank/DDBJ whole genome shotgun (WGS) entry which is preliminary data.</text>
</comment>
<feature type="transmembrane region" description="Helical" evidence="1">
    <location>
        <begin position="86"/>
        <end position="105"/>
    </location>
</feature>
<dbReference type="Pfam" id="PF13231">
    <property type="entry name" value="PMT_2"/>
    <property type="match status" value="1"/>
</dbReference>
<keyword evidence="4" id="KW-1185">Reference proteome</keyword>
<feature type="transmembrane region" description="Helical" evidence="1">
    <location>
        <begin position="301"/>
        <end position="318"/>
    </location>
</feature>
<feature type="transmembrane region" description="Helical" evidence="1">
    <location>
        <begin position="203"/>
        <end position="223"/>
    </location>
</feature>
<feature type="transmembrane region" description="Helical" evidence="1">
    <location>
        <begin position="172"/>
        <end position="191"/>
    </location>
</feature>
<dbReference type="Proteomes" id="UP001596472">
    <property type="component" value="Unassembled WGS sequence"/>
</dbReference>
<keyword evidence="1" id="KW-0472">Membrane</keyword>
<dbReference type="InterPro" id="IPR038731">
    <property type="entry name" value="RgtA/B/C-like"/>
</dbReference>
<keyword evidence="1" id="KW-1133">Transmembrane helix</keyword>
<accession>A0ABW2L8A0</accession>
<gene>
    <name evidence="3" type="ORF">ACFQY0_12200</name>
</gene>
<feature type="transmembrane region" description="Helical" evidence="1">
    <location>
        <begin position="111"/>
        <end position="129"/>
    </location>
</feature>
<proteinExistence type="predicted"/>